<keyword evidence="2" id="KW-1185">Reference proteome</keyword>
<gene>
    <name evidence="1" type="ORF">Y1Q_0016823</name>
</gene>
<organism evidence="1 2">
    <name type="scientific">Alligator mississippiensis</name>
    <name type="common">American alligator</name>
    <dbReference type="NCBI Taxonomy" id="8496"/>
    <lineage>
        <taxon>Eukaryota</taxon>
        <taxon>Metazoa</taxon>
        <taxon>Chordata</taxon>
        <taxon>Craniata</taxon>
        <taxon>Vertebrata</taxon>
        <taxon>Euteleostomi</taxon>
        <taxon>Archelosauria</taxon>
        <taxon>Archosauria</taxon>
        <taxon>Crocodylia</taxon>
        <taxon>Alligatoridae</taxon>
        <taxon>Alligatorinae</taxon>
        <taxon>Alligator</taxon>
    </lineage>
</organism>
<comment type="caution">
    <text evidence="1">The sequence shown here is derived from an EMBL/GenBank/DDBJ whole genome shotgun (WGS) entry which is preliminary data.</text>
</comment>
<evidence type="ECO:0000313" key="2">
    <source>
        <dbReference type="Proteomes" id="UP000050525"/>
    </source>
</evidence>
<dbReference type="AlphaFoldDB" id="A0A151P7G9"/>
<protein>
    <submittedName>
        <fullName evidence="1">Uncharacterized protein</fullName>
    </submittedName>
</protein>
<name>A0A151P7G9_ALLMI</name>
<evidence type="ECO:0000313" key="1">
    <source>
        <dbReference type="EMBL" id="KYO44705.1"/>
    </source>
</evidence>
<reference evidence="1 2" key="1">
    <citation type="journal article" date="2012" name="Genome Biol.">
        <title>Sequencing three crocodilian genomes to illuminate the evolution of archosaurs and amniotes.</title>
        <authorList>
            <person name="St John J.A."/>
            <person name="Braun E.L."/>
            <person name="Isberg S.R."/>
            <person name="Miles L.G."/>
            <person name="Chong A.Y."/>
            <person name="Gongora J."/>
            <person name="Dalzell P."/>
            <person name="Moran C."/>
            <person name="Bed'hom B."/>
            <person name="Abzhanov A."/>
            <person name="Burgess S.C."/>
            <person name="Cooksey A.M."/>
            <person name="Castoe T.A."/>
            <person name="Crawford N.G."/>
            <person name="Densmore L.D."/>
            <person name="Drew J.C."/>
            <person name="Edwards S.V."/>
            <person name="Faircloth B.C."/>
            <person name="Fujita M.K."/>
            <person name="Greenwold M.J."/>
            <person name="Hoffmann F.G."/>
            <person name="Howard J.M."/>
            <person name="Iguchi T."/>
            <person name="Janes D.E."/>
            <person name="Khan S.Y."/>
            <person name="Kohno S."/>
            <person name="de Koning A.J."/>
            <person name="Lance S.L."/>
            <person name="McCarthy F.M."/>
            <person name="McCormack J.E."/>
            <person name="Merchant M.E."/>
            <person name="Peterson D.G."/>
            <person name="Pollock D.D."/>
            <person name="Pourmand N."/>
            <person name="Raney B.J."/>
            <person name="Roessler K.A."/>
            <person name="Sanford J.R."/>
            <person name="Sawyer R.H."/>
            <person name="Schmidt C.J."/>
            <person name="Triplett E.W."/>
            <person name="Tuberville T.D."/>
            <person name="Venegas-Anaya M."/>
            <person name="Howard J.T."/>
            <person name="Jarvis E.D."/>
            <person name="Guillette L.J.Jr."/>
            <person name="Glenn T.C."/>
            <person name="Green R.E."/>
            <person name="Ray D.A."/>
        </authorList>
    </citation>
    <scope>NUCLEOTIDE SEQUENCE [LARGE SCALE GENOMIC DNA]</scope>
    <source>
        <strain evidence="1">KSC_2009_1</strain>
    </source>
</reference>
<sequence>MPLAPMEKFPVYTGSHYLPSHQGVGIVPSPHPQHSSVLIAVRELYEKRQSSTTAAYCITTSFIQVQKK</sequence>
<dbReference type="EMBL" id="AKHW03000678">
    <property type="protein sequence ID" value="KYO44705.1"/>
    <property type="molecule type" value="Genomic_DNA"/>
</dbReference>
<accession>A0A151P7G9</accession>
<dbReference type="Proteomes" id="UP000050525">
    <property type="component" value="Unassembled WGS sequence"/>
</dbReference>
<proteinExistence type="predicted"/>